<evidence type="ECO:0000256" key="1">
    <source>
        <dbReference type="ARBA" id="ARBA00004496"/>
    </source>
</evidence>
<gene>
    <name evidence="6" type="ORF">BCR35DRAFT_154178</name>
</gene>
<name>A0A1Y2FZJ9_9BASI</name>
<dbReference type="Proteomes" id="UP000193467">
    <property type="component" value="Unassembled WGS sequence"/>
</dbReference>
<dbReference type="InParanoid" id="A0A1Y2FZJ9"/>
<protein>
    <submittedName>
        <fullName evidence="6">Uncharacterized protein</fullName>
    </submittedName>
</protein>
<dbReference type="AlphaFoldDB" id="A0A1Y2FZJ9"/>
<evidence type="ECO:0000256" key="4">
    <source>
        <dbReference type="ARBA" id="ARBA00022694"/>
    </source>
</evidence>
<dbReference type="EMBL" id="MCGR01000005">
    <property type="protein sequence ID" value="ORY89597.1"/>
    <property type="molecule type" value="Genomic_DNA"/>
</dbReference>
<reference evidence="6 7" key="1">
    <citation type="submission" date="2016-07" db="EMBL/GenBank/DDBJ databases">
        <title>Pervasive Adenine N6-methylation of Active Genes in Fungi.</title>
        <authorList>
            <consortium name="DOE Joint Genome Institute"/>
            <person name="Mondo S.J."/>
            <person name="Dannebaum R.O."/>
            <person name="Kuo R.C."/>
            <person name="Labutti K."/>
            <person name="Haridas S."/>
            <person name="Kuo A."/>
            <person name="Salamov A."/>
            <person name="Ahrendt S.R."/>
            <person name="Lipzen A."/>
            <person name="Sullivan W."/>
            <person name="Andreopoulos W.B."/>
            <person name="Clum A."/>
            <person name="Lindquist E."/>
            <person name="Daum C."/>
            <person name="Ramamoorthy G.K."/>
            <person name="Gryganskyi A."/>
            <person name="Culley D."/>
            <person name="Magnuson J.K."/>
            <person name="James T.Y."/>
            <person name="O'Malley M.A."/>
            <person name="Stajich J.E."/>
            <person name="Spatafora J.W."/>
            <person name="Visel A."/>
            <person name="Grigoriev I.V."/>
        </authorList>
    </citation>
    <scope>NUCLEOTIDE SEQUENCE [LARGE SCALE GENOMIC DNA]</scope>
    <source>
        <strain evidence="6 7">62-1032</strain>
    </source>
</reference>
<evidence type="ECO:0000256" key="2">
    <source>
        <dbReference type="ARBA" id="ARBA00022490"/>
    </source>
</evidence>
<dbReference type="GO" id="GO:0030488">
    <property type="term" value="P:tRNA methylation"/>
    <property type="evidence" value="ECO:0007669"/>
    <property type="project" value="TreeGrafter"/>
</dbReference>
<evidence type="ECO:0000313" key="6">
    <source>
        <dbReference type="EMBL" id="ORY89597.1"/>
    </source>
</evidence>
<keyword evidence="7" id="KW-1185">Reference proteome</keyword>
<keyword evidence="3" id="KW-0853">WD repeat</keyword>
<dbReference type="InterPro" id="IPR051973">
    <property type="entry name" value="tRNA_Anticodon_Mtase-Reg"/>
</dbReference>
<organism evidence="6 7">
    <name type="scientific">Leucosporidium creatinivorum</name>
    <dbReference type="NCBI Taxonomy" id="106004"/>
    <lineage>
        <taxon>Eukaryota</taxon>
        <taxon>Fungi</taxon>
        <taxon>Dikarya</taxon>
        <taxon>Basidiomycota</taxon>
        <taxon>Pucciniomycotina</taxon>
        <taxon>Microbotryomycetes</taxon>
        <taxon>Leucosporidiales</taxon>
        <taxon>Leucosporidium</taxon>
    </lineage>
</organism>
<keyword evidence="5" id="KW-0677">Repeat</keyword>
<evidence type="ECO:0000256" key="3">
    <source>
        <dbReference type="ARBA" id="ARBA00022574"/>
    </source>
</evidence>
<keyword evidence="2" id="KW-0963">Cytoplasm</keyword>
<dbReference type="GO" id="GO:0005737">
    <property type="term" value="C:cytoplasm"/>
    <property type="evidence" value="ECO:0007669"/>
    <property type="project" value="UniProtKB-SubCell"/>
</dbReference>
<sequence length="437" mass="46472">MGGGEGIQVVSSFAFDDPAFATPRERLVTAVNFLPSPPSLTSNATLLLLGTSLGSLILASLPATSTAPPQAIATARKVLAEGVLDVATLSDWSETDDGWSCEVESVGRDGVRAVVRVSCSAEGDEWTMKVVGQQKVSKGLLDQILPSPPSSSQSPAALRPRRYLSLQDANAVVFDESGTKLLSFLSPGTSVPRAFVEDATGIHYYRIVHGKIHHQLAPLPSTTLPPSSLLPSLHGREIRCVALHRAQVAGREVTIVATGAENAVLKISLLHPSSHALLPLFTDSSIPSALKSICWSISPSGLFLFASGAGEMLLVSRVNISSAPESEASVRVNVRPWAQAKAITGAEEEKEKGQVRVMDMAVCPLPVDAEGGERHLALTGWSDGKLRVRQPFRFLTFSLRQKRAQADLVAHHSSTSSTLSLARSTLPPSRAIMESVF</sequence>
<comment type="caution">
    <text evidence="6">The sequence shown here is derived from an EMBL/GenBank/DDBJ whole genome shotgun (WGS) entry which is preliminary data.</text>
</comment>
<keyword evidence="4" id="KW-0819">tRNA processing</keyword>
<evidence type="ECO:0000313" key="7">
    <source>
        <dbReference type="Proteomes" id="UP000193467"/>
    </source>
</evidence>
<dbReference type="STRING" id="106004.A0A1Y2FZJ9"/>
<accession>A0A1Y2FZJ9</accession>
<proteinExistence type="predicted"/>
<evidence type="ECO:0000256" key="5">
    <source>
        <dbReference type="ARBA" id="ARBA00022737"/>
    </source>
</evidence>
<comment type="subcellular location">
    <subcellularLocation>
        <location evidence="1">Cytoplasm</location>
    </subcellularLocation>
</comment>
<dbReference type="PANTHER" id="PTHR14344">
    <property type="entry name" value="WD REPEAT PROTEIN"/>
    <property type="match status" value="1"/>
</dbReference>
<dbReference type="PANTHER" id="PTHR14344:SF3">
    <property type="entry name" value="WD REPEAT-CONTAINING PROTEIN 6"/>
    <property type="match status" value="1"/>
</dbReference>